<feature type="transmembrane region" description="Helical" evidence="8">
    <location>
        <begin position="227"/>
        <end position="243"/>
    </location>
</feature>
<dbReference type="PANTHER" id="PTHR13285">
    <property type="entry name" value="ACYLTRANSFERASE"/>
    <property type="match status" value="1"/>
</dbReference>
<evidence type="ECO:0000256" key="6">
    <source>
        <dbReference type="ARBA" id="ARBA00023136"/>
    </source>
</evidence>
<evidence type="ECO:0000256" key="8">
    <source>
        <dbReference type="SAM" id="Phobius"/>
    </source>
</evidence>
<feature type="transmembrane region" description="Helical" evidence="8">
    <location>
        <begin position="6"/>
        <end position="22"/>
    </location>
</feature>
<dbReference type="InterPro" id="IPR028362">
    <property type="entry name" value="AlgI"/>
</dbReference>
<dbReference type="PANTHER" id="PTHR13285:SF18">
    <property type="entry name" value="PROTEIN-CYSTEINE N-PALMITOYLTRANSFERASE RASP"/>
    <property type="match status" value="1"/>
</dbReference>
<feature type="transmembrane region" description="Helical" evidence="8">
    <location>
        <begin position="76"/>
        <end position="96"/>
    </location>
</feature>
<keyword evidence="7 9" id="KW-0012">Acyltransferase</keyword>
<feature type="transmembrane region" description="Helical" evidence="8">
    <location>
        <begin position="108"/>
        <end position="131"/>
    </location>
</feature>
<feature type="transmembrane region" description="Helical" evidence="8">
    <location>
        <begin position="51"/>
        <end position="69"/>
    </location>
</feature>
<comment type="subcellular location">
    <subcellularLocation>
        <location evidence="1">Cell membrane</location>
        <topology evidence="1">Multi-pass membrane protein</topology>
    </subcellularLocation>
</comment>
<dbReference type="PIRSF" id="PIRSF016636">
    <property type="entry name" value="AlgI_DltB"/>
    <property type="match status" value="1"/>
</dbReference>
<dbReference type="GO" id="GO:0005886">
    <property type="term" value="C:plasma membrane"/>
    <property type="evidence" value="ECO:0007669"/>
    <property type="project" value="UniProtKB-SubCell"/>
</dbReference>
<feature type="transmembrane region" description="Helical" evidence="8">
    <location>
        <begin position="393"/>
        <end position="417"/>
    </location>
</feature>
<reference evidence="9 10" key="1">
    <citation type="submission" date="2016-11" db="EMBL/GenBank/DDBJ databases">
        <authorList>
            <person name="Jaros S."/>
            <person name="Januszkiewicz K."/>
            <person name="Wedrychowicz H."/>
        </authorList>
    </citation>
    <scope>NUCLEOTIDE SEQUENCE [LARGE SCALE GENOMIC DNA]</scope>
    <source>
        <strain evidence="9 10">CGMCC 1.12213</strain>
    </source>
</reference>
<dbReference type="InterPro" id="IPR024194">
    <property type="entry name" value="Ac/AlaTfrase_AlgI/DltB"/>
</dbReference>
<comment type="similarity">
    <text evidence="2 7">Belongs to the membrane-bound acyltransferase family.</text>
</comment>
<evidence type="ECO:0000256" key="1">
    <source>
        <dbReference type="ARBA" id="ARBA00004651"/>
    </source>
</evidence>
<feature type="transmembrane region" description="Helical" evidence="8">
    <location>
        <begin position="438"/>
        <end position="464"/>
    </location>
</feature>
<accession>A0A1M6GQM2</accession>
<feature type="transmembrane region" description="Helical" evidence="8">
    <location>
        <begin position="322"/>
        <end position="343"/>
    </location>
</feature>
<keyword evidence="7 9" id="KW-0808">Transferase</keyword>
<evidence type="ECO:0000256" key="3">
    <source>
        <dbReference type="ARBA" id="ARBA00022475"/>
    </source>
</evidence>
<evidence type="ECO:0000313" key="9">
    <source>
        <dbReference type="EMBL" id="SHJ12223.1"/>
    </source>
</evidence>
<feature type="transmembrane region" description="Helical" evidence="8">
    <location>
        <begin position="194"/>
        <end position="215"/>
    </location>
</feature>
<keyword evidence="3 7" id="KW-1003">Cell membrane</keyword>
<dbReference type="PIRSF" id="PIRSF500217">
    <property type="entry name" value="AlgI"/>
    <property type="match status" value="1"/>
</dbReference>
<keyword evidence="4 8" id="KW-0812">Transmembrane</keyword>
<keyword evidence="10" id="KW-1185">Reference proteome</keyword>
<dbReference type="AlphaFoldDB" id="A0A1M6GQM2"/>
<evidence type="ECO:0000256" key="4">
    <source>
        <dbReference type="ARBA" id="ARBA00022692"/>
    </source>
</evidence>
<dbReference type="Pfam" id="PF03062">
    <property type="entry name" value="MBOAT"/>
    <property type="match status" value="1"/>
</dbReference>
<keyword evidence="6 7" id="KW-0472">Membrane</keyword>
<dbReference type="GO" id="GO:0016746">
    <property type="term" value="F:acyltransferase activity"/>
    <property type="evidence" value="ECO:0007669"/>
    <property type="project" value="UniProtKB-KW"/>
</dbReference>
<gene>
    <name evidence="9" type="ORF">SAMN05216261_2852</name>
</gene>
<dbReference type="InterPro" id="IPR051085">
    <property type="entry name" value="MB_O-acyltransferase"/>
</dbReference>
<evidence type="ECO:0000313" key="10">
    <source>
        <dbReference type="Proteomes" id="UP000184396"/>
    </source>
</evidence>
<evidence type="ECO:0000256" key="2">
    <source>
        <dbReference type="ARBA" id="ARBA00010323"/>
    </source>
</evidence>
<dbReference type="STRING" id="1178825.SAMN05216261_2852"/>
<dbReference type="RefSeq" id="WP_019388651.1">
    <property type="nucleotide sequence ID" value="NZ_ALIH01000016.1"/>
</dbReference>
<name>A0A1M6GQM2_9FLAO</name>
<evidence type="ECO:0000256" key="5">
    <source>
        <dbReference type="ARBA" id="ARBA00022989"/>
    </source>
</evidence>
<organism evidence="9 10">
    <name type="scientific">Algibacter luteus</name>
    <dbReference type="NCBI Taxonomy" id="1178825"/>
    <lineage>
        <taxon>Bacteria</taxon>
        <taxon>Pseudomonadati</taxon>
        <taxon>Bacteroidota</taxon>
        <taxon>Flavobacteriia</taxon>
        <taxon>Flavobacteriales</taxon>
        <taxon>Flavobacteriaceae</taxon>
        <taxon>Algibacter</taxon>
    </lineage>
</organism>
<dbReference type="OrthoDB" id="9805788at2"/>
<dbReference type="eggNOG" id="COG1696">
    <property type="taxonomic scope" value="Bacteria"/>
</dbReference>
<dbReference type="InterPro" id="IPR004299">
    <property type="entry name" value="MBOAT_fam"/>
</dbReference>
<proteinExistence type="inferred from homology"/>
<protein>
    <submittedName>
        <fullName evidence="9">D-alanyl-lipoteichoic acid acyltransferase DltB, MBOAT superfamily</fullName>
    </submittedName>
</protein>
<dbReference type="GO" id="GO:0042121">
    <property type="term" value="P:alginic acid biosynthetic process"/>
    <property type="evidence" value="ECO:0007669"/>
    <property type="project" value="InterPro"/>
</dbReference>
<evidence type="ECO:0000256" key="7">
    <source>
        <dbReference type="PIRNR" id="PIRNR016636"/>
    </source>
</evidence>
<sequence>MIFNSVAFLFFFIIVFTSYWLIPRKHFKWQNILLLVASYVFYGWWDWRFLSLIAFSTVLDYVVGIKIHDSVSKKKMFLTISLISNLGLLCVFKYFNFFIDSWVNLWSLFGYEMSVSTLNIILPVGISFYTFQTMSYSIDIYRGELKATRNFIEFATFVSFFPQLVAGPIERASNLLPQLAGEREMSLVRFKNGLFQIFIGFFRKVVVADAIGAIIDGIYNAPDIHNASSIVMAVVLYSFQIYFDFSGYSDIAIGTAKILGFDFKRNFNLPYFSVSITEFWRRWHISLSTWLRDYLYIPLGGNKKGIKIQYRNLFITMLLGGLWHGSSWNFVIWGAIHGLLLSIEKRFHLIPKKYTLLKNLFIFSLVSLIWIFFRALSFDDSIVMFTKLIKGPYLAPYIGNISSLISLIYGLLIAFIFDIYIFKKDVALEEFGSKLSKFSFLLISTFILINIVLFFSSSSNFIYFQF</sequence>
<keyword evidence="5 8" id="KW-1133">Transmembrane helix</keyword>
<dbReference type="EMBL" id="FQYK01000009">
    <property type="protein sequence ID" value="SHJ12223.1"/>
    <property type="molecule type" value="Genomic_DNA"/>
</dbReference>
<dbReference type="Proteomes" id="UP000184396">
    <property type="component" value="Unassembled WGS sequence"/>
</dbReference>
<feature type="transmembrane region" description="Helical" evidence="8">
    <location>
        <begin position="355"/>
        <end position="373"/>
    </location>
</feature>